<evidence type="ECO:0000259" key="10">
    <source>
        <dbReference type="SMART" id="SM00382"/>
    </source>
</evidence>
<dbReference type="PANTHER" id="PTHR23074:SF86">
    <property type="entry name" value="SPASTIN"/>
    <property type="match status" value="1"/>
</dbReference>
<dbReference type="EC" id="5.6.1.1" evidence="7"/>
<keyword evidence="4" id="KW-0067">ATP-binding</keyword>
<comment type="similarity">
    <text evidence="1">Belongs to the AAA ATPase family.</text>
</comment>
<dbReference type="InterPro" id="IPR003960">
    <property type="entry name" value="ATPase_AAA_CS"/>
</dbReference>
<feature type="compositionally biased region" description="Basic and acidic residues" evidence="8">
    <location>
        <begin position="145"/>
        <end position="160"/>
    </location>
</feature>
<keyword evidence="9" id="KW-0472">Membrane</keyword>
<feature type="compositionally biased region" description="Polar residues" evidence="8">
    <location>
        <begin position="588"/>
        <end position="608"/>
    </location>
</feature>
<dbReference type="Gene3D" id="3.40.50.300">
    <property type="entry name" value="P-loop containing nucleotide triphosphate hydrolases"/>
    <property type="match status" value="1"/>
</dbReference>
<dbReference type="AlphaFoldDB" id="A0A177W8Z5"/>
<dbReference type="GO" id="GO:0005524">
    <property type="term" value="F:ATP binding"/>
    <property type="evidence" value="ECO:0007669"/>
    <property type="project" value="UniProtKB-KW"/>
</dbReference>
<reference evidence="11 12" key="1">
    <citation type="submission" date="2006-10" db="EMBL/GenBank/DDBJ databases">
        <title>The Genome Sequence of Batrachochytrium dendrobatidis JEL423.</title>
        <authorList>
            <consortium name="The Broad Institute Genome Sequencing Platform"/>
            <person name="Birren B."/>
            <person name="Lander E."/>
            <person name="Galagan J."/>
            <person name="Cuomo C."/>
            <person name="Devon K."/>
            <person name="Jaffe D."/>
            <person name="Butler J."/>
            <person name="Alvarez P."/>
            <person name="Gnerre S."/>
            <person name="Grabherr M."/>
            <person name="Kleber M."/>
            <person name="Mauceli E."/>
            <person name="Brockman W."/>
            <person name="Young S."/>
            <person name="LaButti K."/>
            <person name="Sykes S."/>
            <person name="DeCaprio D."/>
            <person name="Crawford M."/>
            <person name="Koehrsen M."/>
            <person name="Engels R."/>
            <person name="Montgomery P."/>
            <person name="Pearson M."/>
            <person name="Howarth C."/>
            <person name="Larson L."/>
            <person name="White J."/>
            <person name="O'Leary S."/>
            <person name="Kodira C."/>
            <person name="Zeng Q."/>
            <person name="Yandava C."/>
            <person name="Alvarado L."/>
            <person name="Longcore J."/>
            <person name="James T."/>
        </authorList>
    </citation>
    <scope>NUCLEOTIDE SEQUENCE [LARGE SCALE GENOMIC DNA]</scope>
    <source>
        <strain evidence="11 12">JEL423</strain>
    </source>
</reference>
<accession>A0A177W8Z5</accession>
<dbReference type="PANTHER" id="PTHR23074">
    <property type="entry name" value="AAA DOMAIN-CONTAINING"/>
    <property type="match status" value="1"/>
</dbReference>
<evidence type="ECO:0000256" key="6">
    <source>
        <dbReference type="ARBA" id="ARBA00036378"/>
    </source>
</evidence>
<evidence type="ECO:0000256" key="3">
    <source>
        <dbReference type="ARBA" id="ARBA00022741"/>
    </source>
</evidence>
<organism evidence="11 12">
    <name type="scientific">Batrachochytrium dendrobatidis (strain JEL423)</name>
    <dbReference type="NCBI Taxonomy" id="403673"/>
    <lineage>
        <taxon>Eukaryota</taxon>
        <taxon>Fungi</taxon>
        <taxon>Fungi incertae sedis</taxon>
        <taxon>Chytridiomycota</taxon>
        <taxon>Chytridiomycota incertae sedis</taxon>
        <taxon>Chytridiomycetes</taxon>
        <taxon>Rhizophydiales</taxon>
        <taxon>Rhizophydiales incertae sedis</taxon>
        <taxon>Batrachochytrium</taxon>
    </lineage>
</organism>
<dbReference type="GO" id="GO:0008568">
    <property type="term" value="F:microtubule severing ATPase activity"/>
    <property type="evidence" value="ECO:0007669"/>
    <property type="project" value="UniProtKB-EC"/>
</dbReference>
<evidence type="ECO:0000256" key="7">
    <source>
        <dbReference type="ARBA" id="ARBA00038871"/>
    </source>
</evidence>
<dbReference type="PROSITE" id="PS00674">
    <property type="entry name" value="AAA"/>
    <property type="match status" value="1"/>
</dbReference>
<dbReference type="FunFam" id="1.10.8.60:FF:000022">
    <property type="entry name" value="Fidgetin like 1"/>
    <property type="match status" value="1"/>
</dbReference>
<dbReference type="InterPro" id="IPR027417">
    <property type="entry name" value="P-loop_NTPase"/>
</dbReference>
<reference evidence="11 12" key="2">
    <citation type="submission" date="2016-05" db="EMBL/GenBank/DDBJ databases">
        <title>Lineage-specific infection strategies underlie the spectrum of fungal disease in amphibians.</title>
        <authorList>
            <person name="Cuomo C.A."/>
            <person name="Farrer R.A."/>
            <person name="James T."/>
            <person name="Longcore J."/>
            <person name="Birren B."/>
        </authorList>
    </citation>
    <scope>NUCLEOTIDE SEQUENCE [LARGE SCALE GENOMIC DNA]</scope>
    <source>
        <strain evidence="11 12">JEL423</strain>
    </source>
</reference>
<dbReference type="GO" id="GO:0005874">
    <property type="term" value="C:microtubule"/>
    <property type="evidence" value="ECO:0007669"/>
    <property type="project" value="UniProtKB-KW"/>
</dbReference>
<dbReference type="VEuPathDB" id="FungiDB:BDEG_20302"/>
<dbReference type="Proteomes" id="UP000077115">
    <property type="component" value="Unassembled WGS sequence"/>
</dbReference>
<evidence type="ECO:0000256" key="4">
    <source>
        <dbReference type="ARBA" id="ARBA00022840"/>
    </source>
</evidence>
<name>A0A177W8Z5_BATDL</name>
<dbReference type="GO" id="GO:0016887">
    <property type="term" value="F:ATP hydrolysis activity"/>
    <property type="evidence" value="ECO:0007669"/>
    <property type="project" value="InterPro"/>
</dbReference>
<dbReference type="Gene3D" id="1.20.58.80">
    <property type="entry name" value="Phosphotransferase system, lactose/cellobiose-type IIA subunit"/>
    <property type="match status" value="1"/>
</dbReference>
<dbReference type="InterPro" id="IPR050304">
    <property type="entry name" value="MT-severing_AAA_ATPase"/>
</dbReference>
<feature type="transmembrane region" description="Helical" evidence="9">
    <location>
        <begin position="12"/>
        <end position="33"/>
    </location>
</feature>
<evidence type="ECO:0000256" key="8">
    <source>
        <dbReference type="SAM" id="MobiDB-lite"/>
    </source>
</evidence>
<dbReference type="SUPFAM" id="SSF52540">
    <property type="entry name" value="P-loop containing nucleoside triphosphate hydrolases"/>
    <property type="match status" value="1"/>
</dbReference>
<evidence type="ECO:0000256" key="5">
    <source>
        <dbReference type="ARBA" id="ARBA00023235"/>
    </source>
</evidence>
<evidence type="ECO:0000256" key="2">
    <source>
        <dbReference type="ARBA" id="ARBA00022701"/>
    </source>
</evidence>
<dbReference type="eggNOG" id="KOG0740">
    <property type="taxonomic scope" value="Eukaryota"/>
</dbReference>
<dbReference type="SMART" id="SM00382">
    <property type="entry name" value="AAA"/>
    <property type="match status" value="1"/>
</dbReference>
<evidence type="ECO:0000256" key="9">
    <source>
        <dbReference type="SAM" id="Phobius"/>
    </source>
</evidence>
<evidence type="ECO:0000313" key="11">
    <source>
        <dbReference type="EMBL" id="OAJ36090.1"/>
    </source>
</evidence>
<keyword evidence="3" id="KW-0547">Nucleotide-binding</keyword>
<feature type="compositionally biased region" description="Polar residues" evidence="8">
    <location>
        <begin position="245"/>
        <end position="261"/>
    </location>
</feature>
<dbReference type="EMBL" id="DS022300">
    <property type="protein sequence ID" value="OAJ36090.1"/>
    <property type="molecule type" value="Genomic_DNA"/>
</dbReference>
<dbReference type="STRING" id="403673.A0A177W8Z5"/>
<keyword evidence="9" id="KW-1133">Transmembrane helix</keyword>
<evidence type="ECO:0000256" key="1">
    <source>
        <dbReference type="ARBA" id="ARBA00006914"/>
    </source>
</evidence>
<feature type="region of interest" description="Disordered" evidence="8">
    <location>
        <begin position="210"/>
        <end position="262"/>
    </location>
</feature>
<feature type="region of interest" description="Disordered" evidence="8">
    <location>
        <begin position="569"/>
        <end position="615"/>
    </location>
</feature>
<comment type="catalytic activity">
    <reaction evidence="6">
        <text>n ATP + n H2O + a microtubule = n ADP + n phosphate + (n+1) alpha/beta tubulin heterodimers.</text>
        <dbReference type="EC" id="5.6.1.1"/>
    </reaction>
</comment>
<dbReference type="InterPro" id="IPR003593">
    <property type="entry name" value="AAA+_ATPase"/>
</dbReference>
<evidence type="ECO:0000313" key="12">
    <source>
        <dbReference type="Proteomes" id="UP000077115"/>
    </source>
</evidence>
<dbReference type="InterPro" id="IPR003959">
    <property type="entry name" value="ATPase_AAA_core"/>
</dbReference>
<proteinExistence type="inferred from homology"/>
<dbReference type="FunFam" id="3.40.50.300:FF:000093">
    <property type="entry name" value="Fidgetin-like 1"/>
    <property type="match status" value="1"/>
</dbReference>
<keyword evidence="5" id="KW-0413">Isomerase</keyword>
<gene>
    <name evidence="11" type="ORF">BDEG_20302</name>
</gene>
<feature type="region of interest" description="Disordered" evidence="8">
    <location>
        <begin position="139"/>
        <end position="160"/>
    </location>
</feature>
<dbReference type="Gene3D" id="1.10.8.60">
    <property type="match status" value="1"/>
</dbReference>
<dbReference type="OrthoDB" id="10251136at2759"/>
<feature type="compositionally biased region" description="Low complexity" evidence="8">
    <location>
        <begin position="235"/>
        <end position="244"/>
    </location>
</feature>
<dbReference type="Pfam" id="PF00004">
    <property type="entry name" value="AAA"/>
    <property type="match status" value="1"/>
</dbReference>
<sequence>MVTCDKYHLSSLLSIFPYGLLLGIFVAIALVAWTPGISLYHRFSHIAQPPKAAATKGDPSKSFSAALPPCQEDSLSIISEADNDSTTLECDANSSAYLEWNPTLNLQSATTVDPYSDSEPEDAYAVSQRLEDPVVDYQQSIQPSDAREHTTENSMSRDVDDADRVLQPRRLRKTSSFYDMTISASLKCRNADLSAHTICRRRSLHSRNSSLGRLSVGSTPPQRAASIPLSPPSSPSRIPRPCSLHNQLSRTSPHVFSTASKASPFECDRNEADAGDGELAGFHSQSGRDFLFIAASNSASSNLKNTLKKRAGSASDIAAIGTRTNRFTCIDSSFSGTLSNQLSNKDSSNQSVGLASQTLPSKVLQSSVALSASISAESACYSDTTASIYTTHQSSTTTQSKATITAGAIVANSSSKRLVHSRSQPVLRSDHLTPSSSTISARIQKFQNPSAASIPGFPTHHTSAMNSSACPKRDHAASGSVAFTTTALSHHKSLAEQAYKNISSGLDKEQLHGDFEGALHLYRLGIRDMQSALKIIFASDAEKNKAAPLNAKMRSNMSQIQERAKILSANLSNQRAARPKPIERLATPRSSQSSGRATPTSTPPSGNLSKLKSSKYESSDSKAMSHLILNEVIVDKPNVSWEDIVGLDAAKQALREIVVLPNLRPELFTGLRAPARGVLLFGPPGTGKTMLAKALAKESKATFFSISASTLTSKYFGEGEKMVRSLFEMAKQLQPSVIFIDEIDSILTERSESEHEASRRLKTEFLLQFDGIGSSSDDRVLVLGATNRPQELDEAALRRLVKRVYIPLPEATTRSALLVHLLKNHKHSLSEADVRRLVGASSGYSGSDLTAVAREASLGPIRVLGDKLISTPTEDIRGITLGDFSHALKIIRPSVSASTIQIFEKWNLEKGTAGA</sequence>
<protein>
    <recommendedName>
        <fullName evidence="7">microtubule-severing ATPase</fullName>
        <ecNumber evidence="7">5.6.1.1</ecNumber>
    </recommendedName>
</protein>
<keyword evidence="9" id="KW-0812">Transmembrane</keyword>
<keyword evidence="2" id="KW-0493">Microtubule</keyword>
<feature type="domain" description="AAA+ ATPase" evidence="10">
    <location>
        <begin position="674"/>
        <end position="810"/>
    </location>
</feature>